<organism evidence="1">
    <name type="scientific">hydrothermal vent metagenome</name>
    <dbReference type="NCBI Taxonomy" id="652676"/>
    <lineage>
        <taxon>unclassified sequences</taxon>
        <taxon>metagenomes</taxon>
        <taxon>ecological metagenomes</taxon>
    </lineage>
</organism>
<dbReference type="PANTHER" id="PTHR39550">
    <property type="entry name" value="SLL0658 PROTEIN"/>
    <property type="match status" value="1"/>
</dbReference>
<reference evidence="1" key="1">
    <citation type="submission" date="2018-06" db="EMBL/GenBank/DDBJ databases">
        <authorList>
            <person name="Zhirakovskaya E."/>
        </authorList>
    </citation>
    <scope>NUCLEOTIDE SEQUENCE</scope>
</reference>
<dbReference type="Pfam" id="PF11848">
    <property type="entry name" value="DUF3368"/>
    <property type="match status" value="1"/>
</dbReference>
<proteinExistence type="predicted"/>
<name>A0A3B1B5N4_9ZZZZ</name>
<evidence type="ECO:0008006" key="2">
    <source>
        <dbReference type="Google" id="ProtNLM"/>
    </source>
</evidence>
<protein>
    <recommendedName>
        <fullName evidence="2">DUF3368 domain-containing protein</fullName>
    </recommendedName>
</protein>
<dbReference type="AlphaFoldDB" id="A0A3B1B5N4"/>
<dbReference type="PANTHER" id="PTHR39550:SF1">
    <property type="entry name" value="SLL0658 PROTEIN"/>
    <property type="match status" value="1"/>
</dbReference>
<accession>A0A3B1B5N4</accession>
<sequence>MIIIADTGPLIALSRAGQLDLLRELYAKVVIPHSVYLELDLDTARPERQFLTKALDENWLLVSKLPEDAQVKARELALILGTGEADAICLAEVLLPRFLLIDERKGREIATRRCISVTGSLGVLLAAKNRGKIESVTRVIEKMMEGGYRIAPSLLDKVKILAGE</sequence>
<dbReference type="InterPro" id="IPR021799">
    <property type="entry name" value="PIN-like_prokaryotic"/>
</dbReference>
<evidence type="ECO:0000313" key="1">
    <source>
        <dbReference type="EMBL" id="VAX11492.1"/>
    </source>
</evidence>
<dbReference type="EMBL" id="UOFX01000085">
    <property type="protein sequence ID" value="VAX11492.1"/>
    <property type="molecule type" value="Genomic_DNA"/>
</dbReference>
<gene>
    <name evidence="1" type="ORF">MNBD_GAMMA26-2549</name>
</gene>